<protein>
    <submittedName>
        <fullName evidence="3">HTH-type transcriptional repressor NicR</fullName>
    </submittedName>
</protein>
<evidence type="ECO:0000256" key="1">
    <source>
        <dbReference type="SAM" id="MobiDB-lite"/>
    </source>
</evidence>
<keyword evidence="4" id="KW-1185">Reference proteome</keyword>
<dbReference type="InterPro" id="IPR000835">
    <property type="entry name" value="HTH_MarR-typ"/>
</dbReference>
<dbReference type="PROSITE" id="PS50995">
    <property type="entry name" value="HTH_MARR_2"/>
    <property type="match status" value="1"/>
</dbReference>
<dbReference type="PRINTS" id="PR00598">
    <property type="entry name" value="HTHMARR"/>
</dbReference>
<dbReference type="InterPro" id="IPR039422">
    <property type="entry name" value="MarR/SlyA-like"/>
</dbReference>
<dbReference type="PANTHER" id="PTHR33164:SF99">
    <property type="entry name" value="MARR FAMILY REGULATORY PROTEIN"/>
    <property type="match status" value="1"/>
</dbReference>
<dbReference type="InterPro" id="IPR036388">
    <property type="entry name" value="WH-like_DNA-bd_sf"/>
</dbReference>
<name>A0A387H7L3_9ACTN</name>
<dbReference type="PANTHER" id="PTHR33164">
    <property type="entry name" value="TRANSCRIPTIONAL REGULATOR, MARR FAMILY"/>
    <property type="match status" value="1"/>
</dbReference>
<feature type="domain" description="HTH marR-type" evidence="2">
    <location>
        <begin position="60"/>
        <end position="192"/>
    </location>
</feature>
<accession>A0A387H7L3</accession>
<dbReference type="GO" id="GO:0006950">
    <property type="term" value="P:response to stress"/>
    <property type="evidence" value="ECO:0007669"/>
    <property type="project" value="TreeGrafter"/>
</dbReference>
<dbReference type="Gene3D" id="1.10.10.10">
    <property type="entry name" value="Winged helix-like DNA-binding domain superfamily/Winged helix DNA-binding domain"/>
    <property type="match status" value="1"/>
</dbReference>
<feature type="region of interest" description="Disordered" evidence="1">
    <location>
        <begin position="1"/>
        <end position="49"/>
    </location>
</feature>
<dbReference type="AlphaFoldDB" id="A0A387H7L3"/>
<feature type="compositionally biased region" description="Basic and acidic residues" evidence="1">
    <location>
        <begin position="1"/>
        <end position="18"/>
    </location>
</feature>
<dbReference type="KEGG" id="shun:DWB77_01528"/>
<dbReference type="Pfam" id="PF12802">
    <property type="entry name" value="MarR_2"/>
    <property type="match status" value="1"/>
</dbReference>
<sequence length="193" mass="20185">MTRQPRKAESALTRDADRPTPAPAEPTDLAALGKAATAGAPSVSAPRPAPDALPALQRIQALPSWLVGRVAARGRSLVAEALAGQGVKMLHHAVLAAVSEFGPVAQADLGRKLAIDPKDLVGVLNDLQADGLTLREPDPRDRRKNAVTVTPAGRDLLERCATVAEAANAELLAPLTPAEARRLIALLTRLHEA</sequence>
<evidence type="ECO:0000259" key="2">
    <source>
        <dbReference type="PROSITE" id="PS50995"/>
    </source>
</evidence>
<dbReference type="OrthoDB" id="4826718at2"/>
<proteinExistence type="predicted"/>
<dbReference type="SUPFAM" id="SSF46785">
    <property type="entry name" value="Winged helix' DNA-binding domain"/>
    <property type="match status" value="1"/>
</dbReference>
<dbReference type="Proteomes" id="UP000271554">
    <property type="component" value="Chromosome"/>
</dbReference>
<dbReference type="GO" id="GO:0003700">
    <property type="term" value="F:DNA-binding transcription factor activity"/>
    <property type="evidence" value="ECO:0007669"/>
    <property type="project" value="InterPro"/>
</dbReference>
<dbReference type="EMBL" id="CP032698">
    <property type="protein sequence ID" value="AYG79414.1"/>
    <property type="molecule type" value="Genomic_DNA"/>
</dbReference>
<gene>
    <name evidence="3" type="primary">nicR_1</name>
    <name evidence="3" type="ORF">DWB77_01528</name>
</gene>
<dbReference type="SMART" id="SM00347">
    <property type="entry name" value="HTH_MARR"/>
    <property type="match status" value="1"/>
</dbReference>
<dbReference type="InterPro" id="IPR036390">
    <property type="entry name" value="WH_DNA-bd_sf"/>
</dbReference>
<organism evidence="3 4">
    <name type="scientific">Streptomyces hundungensis</name>
    <dbReference type="NCBI Taxonomy" id="1077946"/>
    <lineage>
        <taxon>Bacteria</taxon>
        <taxon>Bacillati</taxon>
        <taxon>Actinomycetota</taxon>
        <taxon>Actinomycetes</taxon>
        <taxon>Kitasatosporales</taxon>
        <taxon>Streptomycetaceae</taxon>
        <taxon>Streptomyces</taxon>
    </lineage>
</organism>
<reference evidence="3 4" key="1">
    <citation type="submission" date="2018-10" db="EMBL/GenBank/DDBJ databases">
        <title>Relationship between Morphology and Antimicrobial Activity in Streptomyces.</title>
        <authorList>
            <person name="Kang H.J."/>
            <person name="Kim S.B."/>
        </authorList>
    </citation>
    <scope>NUCLEOTIDE SEQUENCE [LARGE SCALE GENOMIC DNA]</scope>
    <source>
        <strain evidence="3 4">BH38</strain>
    </source>
</reference>
<evidence type="ECO:0000313" key="3">
    <source>
        <dbReference type="EMBL" id="AYG79414.1"/>
    </source>
</evidence>
<evidence type="ECO:0000313" key="4">
    <source>
        <dbReference type="Proteomes" id="UP000271554"/>
    </source>
</evidence>
<feature type="compositionally biased region" description="Low complexity" evidence="1">
    <location>
        <begin position="29"/>
        <end position="40"/>
    </location>
</feature>